<gene>
    <name evidence="2" type="ORF">FC27_GL001792</name>
</gene>
<evidence type="ECO:0000313" key="3">
    <source>
        <dbReference type="Proteomes" id="UP000051647"/>
    </source>
</evidence>
<protein>
    <recommendedName>
        <fullName evidence="1">PucR C-terminal helix-turn-helix domain-containing protein</fullName>
    </recommendedName>
</protein>
<dbReference type="PANTHER" id="PTHR33744:SF15">
    <property type="entry name" value="CARBOHYDRATE DIACID REGULATOR"/>
    <property type="match status" value="1"/>
</dbReference>
<organism evidence="2 3">
    <name type="scientific">Companilactobacillus versmoldensis DSM 14857 = KCTC 3814</name>
    <dbReference type="NCBI Taxonomy" id="1423815"/>
    <lineage>
        <taxon>Bacteria</taxon>
        <taxon>Bacillati</taxon>
        <taxon>Bacillota</taxon>
        <taxon>Bacilli</taxon>
        <taxon>Lactobacillales</taxon>
        <taxon>Lactobacillaceae</taxon>
        <taxon>Companilactobacillus</taxon>
    </lineage>
</organism>
<dbReference type="eggNOG" id="COG3835">
    <property type="taxonomic scope" value="Bacteria"/>
</dbReference>
<dbReference type="AlphaFoldDB" id="A0A0R1SIX0"/>
<dbReference type="InterPro" id="IPR051448">
    <property type="entry name" value="CdaR-like_regulators"/>
</dbReference>
<dbReference type="InterPro" id="IPR025736">
    <property type="entry name" value="PucR_C-HTH_dom"/>
</dbReference>
<evidence type="ECO:0000313" key="2">
    <source>
        <dbReference type="EMBL" id="KRL67476.1"/>
    </source>
</evidence>
<proteinExistence type="predicted"/>
<keyword evidence="3" id="KW-1185">Reference proteome</keyword>
<feature type="domain" description="PucR C-terminal helix-turn-helix" evidence="1">
    <location>
        <begin position="103"/>
        <end position="157"/>
    </location>
</feature>
<reference evidence="2 3" key="1">
    <citation type="journal article" date="2015" name="Genome Announc.">
        <title>Expanding the biotechnology potential of lactobacilli through comparative genomics of 213 strains and associated genera.</title>
        <authorList>
            <person name="Sun Z."/>
            <person name="Harris H.M."/>
            <person name="McCann A."/>
            <person name="Guo C."/>
            <person name="Argimon S."/>
            <person name="Zhang W."/>
            <person name="Yang X."/>
            <person name="Jeffery I.B."/>
            <person name="Cooney J.C."/>
            <person name="Kagawa T.F."/>
            <person name="Liu W."/>
            <person name="Song Y."/>
            <person name="Salvetti E."/>
            <person name="Wrobel A."/>
            <person name="Rasinkangas P."/>
            <person name="Parkhill J."/>
            <person name="Rea M.C."/>
            <person name="O'Sullivan O."/>
            <person name="Ritari J."/>
            <person name="Douillard F.P."/>
            <person name="Paul Ross R."/>
            <person name="Yang R."/>
            <person name="Briner A.E."/>
            <person name="Felis G.E."/>
            <person name="de Vos W.M."/>
            <person name="Barrangou R."/>
            <person name="Klaenhammer T.R."/>
            <person name="Caufield P.W."/>
            <person name="Cui Y."/>
            <person name="Zhang H."/>
            <person name="O'Toole P.W."/>
        </authorList>
    </citation>
    <scope>NUCLEOTIDE SEQUENCE [LARGE SCALE GENOMIC DNA]</scope>
    <source>
        <strain evidence="2 3">DSM 14857</strain>
    </source>
</reference>
<dbReference type="STRING" id="1423815.FC27_GL001792"/>
<dbReference type="EMBL" id="AZFA01000005">
    <property type="protein sequence ID" value="KRL67476.1"/>
    <property type="molecule type" value="Genomic_DNA"/>
</dbReference>
<accession>A0A0R1SIX0</accession>
<comment type="caution">
    <text evidence="2">The sequence shown here is derived from an EMBL/GenBank/DDBJ whole genome shotgun (WGS) entry which is preliminary data.</text>
</comment>
<dbReference type="Pfam" id="PF13556">
    <property type="entry name" value="HTH_30"/>
    <property type="match status" value="1"/>
</dbReference>
<dbReference type="PATRIC" id="fig|1423815.3.peg.1835"/>
<evidence type="ECO:0000259" key="1">
    <source>
        <dbReference type="Pfam" id="PF13556"/>
    </source>
</evidence>
<sequence length="173" mass="20174">MISISPSKIIVITSQQNLMQNYLQQCLNHELKIGISNKTTRIGTGLKQAENTVQINKIFKLNKSPYYKNVRFIDKLLSTKDIADPDILDLFTSLNKTDNGHELIQTLDEYFNCSGSVSETSKHLHIHRNTTNYRLNKISEFFNLDIHNFNDIFELYINYLTFKNVDFKHKMNP</sequence>
<dbReference type="RefSeq" id="WP_050901075.1">
    <property type="nucleotide sequence ID" value="NZ_AZFA01000005.1"/>
</dbReference>
<dbReference type="Gene3D" id="1.10.10.2840">
    <property type="entry name" value="PucR C-terminal helix-turn-helix domain"/>
    <property type="match status" value="1"/>
</dbReference>
<dbReference type="PANTHER" id="PTHR33744">
    <property type="entry name" value="CARBOHYDRATE DIACID REGULATOR"/>
    <property type="match status" value="1"/>
</dbReference>
<name>A0A0R1SIX0_9LACO</name>
<dbReference type="InterPro" id="IPR042070">
    <property type="entry name" value="PucR_C-HTH_sf"/>
</dbReference>
<dbReference type="Proteomes" id="UP000051647">
    <property type="component" value="Unassembled WGS sequence"/>
</dbReference>